<dbReference type="InterPro" id="IPR011004">
    <property type="entry name" value="Trimer_LpxA-like_sf"/>
</dbReference>
<gene>
    <name evidence="6" type="ORF">IV417_15385</name>
</gene>
<dbReference type="SUPFAM" id="SSF51161">
    <property type="entry name" value="Trimeric LpxA-like enzymes"/>
    <property type="match status" value="1"/>
</dbReference>
<dbReference type="GO" id="GO:0005829">
    <property type="term" value="C:cytosol"/>
    <property type="evidence" value="ECO:0007669"/>
    <property type="project" value="TreeGrafter"/>
</dbReference>
<dbReference type="Pfam" id="PF00132">
    <property type="entry name" value="Hexapep"/>
    <property type="match status" value="1"/>
</dbReference>
<keyword evidence="7" id="KW-1185">Reference proteome</keyword>
<dbReference type="RefSeq" id="WP_327794992.1">
    <property type="nucleotide sequence ID" value="NZ_JADQAZ010000003.1"/>
</dbReference>
<dbReference type="InterPro" id="IPR051159">
    <property type="entry name" value="Hexapeptide_acetyltransf"/>
</dbReference>
<feature type="domain" description="Maltose/galactoside acetyltransferase" evidence="5">
    <location>
        <begin position="12"/>
        <end position="57"/>
    </location>
</feature>
<name>A0AAP2CT36_9RHOB</name>
<dbReference type="CDD" id="cd03357">
    <property type="entry name" value="LbH_MAT_GAT"/>
    <property type="match status" value="1"/>
</dbReference>
<reference evidence="6 7" key="1">
    <citation type="journal article" date="2021" name="Arch. Microbiol.">
        <title>Harenicola maris gen. nov., sp. nov. isolated from the Sea of Japan shallow sediments.</title>
        <authorList>
            <person name="Romanenko L.A."/>
            <person name="Kurilenko V.V."/>
            <person name="Chernysheva N.Y."/>
            <person name="Tekutyeva L.A."/>
            <person name="Velansky P.V."/>
            <person name="Svetashev V.I."/>
            <person name="Isaeva M.P."/>
        </authorList>
    </citation>
    <scope>NUCLEOTIDE SEQUENCE [LARGE SCALE GENOMIC DNA]</scope>
    <source>
        <strain evidence="6 7">KMM 3653</strain>
    </source>
</reference>
<sequence length="182" mass="19002">MQDNRVEAAAGGVWYSCLSDELEVMRRAARRACHAHNHMEPDLRGPAAPPLRALFASFANSARVEAPFQCSYGVNIALGEEVFLNTGCVILDSAPVSIGAGSMLGPGVQIYCADHHREPAKRRAGIERALPVRIGEDVWIGGAAVILPGVSIGDGAIVAAGAVVSRDVAAQSRVAGVPARPL</sequence>
<keyword evidence="2" id="KW-0808">Transferase</keyword>
<comment type="caution">
    <text evidence="6">The sequence shown here is derived from an EMBL/GenBank/DDBJ whole genome shotgun (WGS) entry which is preliminary data.</text>
</comment>
<dbReference type="InterPro" id="IPR018357">
    <property type="entry name" value="Hexapep_transf_CS"/>
</dbReference>
<dbReference type="EMBL" id="JADQAZ010000003">
    <property type="protein sequence ID" value="MBT0958772.1"/>
    <property type="molecule type" value="Genomic_DNA"/>
</dbReference>
<comment type="similarity">
    <text evidence="1">Belongs to the transferase hexapeptide repeat family.</text>
</comment>
<keyword evidence="3" id="KW-0677">Repeat</keyword>
<keyword evidence="4" id="KW-0012">Acyltransferase</keyword>
<protein>
    <submittedName>
        <fullName evidence="6">Sugar O-acetyltransferase</fullName>
    </submittedName>
</protein>
<evidence type="ECO:0000259" key="5">
    <source>
        <dbReference type="Pfam" id="PF12464"/>
    </source>
</evidence>
<evidence type="ECO:0000256" key="4">
    <source>
        <dbReference type="ARBA" id="ARBA00023315"/>
    </source>
</evidence>
<dbReference type="Pfam" id="PF12464">
    <property type="entry name" value="Mac"/>
    <property type="match status" value="1"/>
</dbReference>
<dbReference type="InterPro" id="IPR001451">
    <property type="entry name" value="Hexapep"/>
</dbReference>
<dbReference type="PROSITE" id="PS00101">
    <property type="entry name" value="HEXAPEP_TRANSFERASES"/>
    <property type="match status" value="1"/>
</dbReference>
<dbReference type="PANTHER" id="PTHR23416:SF23">
    <property type="entry name" value="ACETYLTRANSFERASE C18B11.09C-RELATED"/>
    <property type="match status" value="1"/>
</dbReference>
<evidence type="ECO:0000313" key="6">
    <source>
        <dbReference type="EMBL" id="MBT0958772.1"/>
    </source>
</evidence>
<proteinExistence type="inferred from homology"/>
<evidence type="ECO:0000256" key="3">
    <source>
        <dbReference type="ARBA" id="ARBA00022737"/>
    </source>
</evidence>
<dbReference type="GO" id="GO:0016407">
    <property type="term" value="F:acetyltransferase activity"/>
    <property type="evidence" value="ECO:0007669"/>
    <property type="project" value="InterPro"/>
</dbReference>
<dbReference type="AlphaFoldDB" id="A0AAP2CT36"/>
<dbReference type="Gene3D" id="2.160.10.10">
    <property type="entry name" value="Hexapeptide repeat proteins"/>
    <property type="match status" value="1"/>
</dbReference>
<evidence type="ECO:0000256" key="2">
    <source>
        <dbReference type="ARBA" id="ARBA00022679"/>
    </source>
</evidence>
<dbReference type="PANTHER" id="PTHR23416">
    <property type="entry name" value="SIALIC ACID SYNTHASE-RELATED"/>
    <property type="match status" value="1"/>
</dbReference>
<dbReference type="Proteomes" id="UP001315686">
    <property type="component" value="Unassembled WGS sequence"/>
</dbReference>
<dbReference type="InterPro" id="IPR024688">
    <property type="entry name" value="Mac_dom"/>
</dbReference>
<accession>A0AAP2CT36</accession>
<organism evidence="6 7">
    <name type="scientific">Harenicola maris</name>
    <dbReference type="NCBI Taxonomy" id="2841044"/>
    <lineage>
        <taxon>Bacteria</taxon>
        <taxon>Pseudomonadati</taxon>
        <taxon>Pseudomonadota</taxon>
        <taxon>Alphaproteobacteria</taxon>
        <taxon>Rhodobacterales</taxon>
        <taxon>Paracoccaceae</taxon>
        <taxon>Harenicola</taxon>
    </lineage>
</organism>
<dbReference type="GO" id="GO:0008374">
    <property type="term" value="F:O-acyltransferase activity"/>
    <property type="evidence" value="ECO:0007669"/>
    <property type="project" value="TreeGrafter"/>
</dbReference>
<evidence type="ECO:0000313" key="7">
    <source>
        <dbReference type="Proteomes" id="UP001315686"/>
    </source>
</evidence>
<evidence type="ECO:0000256" key="1">
    <source>
        <dbReference type="ARBA" id="ARBA00007274"/>
    </source>
</evidence>